<dbReference type="AlphaFoldDB" id="A0A7G9W469"/>
<evidence type="ECO:0000313" key="2">
    <source>
        <dbReference type="Proteomes" id="UP000516160"/>
    </source>
</evidence>
<dbReference type="Proteomes" id="UP000516160">
    <property type="component" value="Chromosome"/>
</dbReference>
<organism evidence="1 2">
    <name type="scientific">Alkalicella caledoniensis</name>
    <dbReference type="NCBI Taxonomy" id="2731377"/>
    <lineage>
        <taxon>Bacteria</taxon>
        <taxon>Bacillati</taxon>
        <taxon>Bacillota</taxon>
        <taxon>Clostridia</taxon>
        <taxon>Eubacteriales</taxon>
        <taxon>Proteinivoracaceae</taxon>
        <taxon>Alkalicella</taxon>
    </lineage>
</organism>
<name>A0A7G9W469_ALKCA</name>
<dbReference type="KEGG" id="acae:HYG86_01205"/>
<sequence length="48" mass="5140">MKKNLVALILLVVLVITGIVSVGGTKSMLFSGEDDSIEWNALKNGHDL</sequence>
<protein>
    <submittedName>
        <fullName evidence="1">Uncharacterized protein</fullName>
    </submittedName>
</protein>
<evidence type="ECO:0000313" key="1">
    <source>
        <dbReference type="EMBL" id="QNO13481.1"/>
    </source>
</evidence>
<proteinExistence type="predicted"/>
<reference evidence="1 2" key="1">
    <citation type="submission" date="2020-07" db="EMBL/GenBank/DDBJ databases">
        <title>Alkalicella. sp. LB2 genome.</title>
        <authorList>
            <person name="Postec A."/>
            <person name="Quemeneur M."/>
        </authorList>
    </citation>
    <scope>NUCLEOTIDE SEQUENCE [LARGE SCALE GENOMIC DNA]</scope>
    <source>
        <strain evidence="1 2">LB2</strain>
    </source>
</reference>
<dbReference type="RefSeq" id="WP_213167149.1">
    <property type="nucleotide sequence ID" value="NZ_CP058559.1"/>
</dbReference>
<dbReference type="EMBL" id="CP058559">
    <property type="protein sequence ID" value="QNO13481.1"/>
    <property type="molecule type" value="Genomic_DNA"/>
</dbReference>
<gene>
    <name evidence="1" type="ORF">HYG86_01205</name>
</gene>
<accession>A0A7G9W469</accession>
<keyword evidence="2" id="KW-1185">Reference proteome</keyword>